<proteinExistence type="predicted"/>
<protein>
    <recommendedName>
        <fullName evidence="2">Ice-binding protein C-terminal domain-containing protein</fullName>
    </recommendedName>
</protein>
<dbReference type="NCBIfam" id="TIGR02595">
    <property type="entry name" value="PEP_CTERM"/>
    <property type="match status" value="1"/>
</dbReference>
<dbReference type="AlphaFoldDB" id="A0A0G3BV23"/>
<dbReference type="SUPFAM" id="SSF51126">
    <property type="entry name" value="Pectin lyase-like"/>
    <property type="match status" value="1"/>
</dbReference>
<dbReference type="InterPro" id="IPR013424">
    <property type="entry name" value="Ice-binding_C"/>
</dbReference>
<organism evidence="3 4">
    <name type="scientific">Caldimonas brevitalea</name>
    <dbReference type="NCBI Taxonomy" id="413882"/>
    <lineage>
        <taxon>Bacteria</taxon>
        <taxon>Pseudomonadati</taxon>
        <taxon>Pseudomonadota</taxon>
        <taxon>Betaproteobacteria</taxon>
        <taxon>Burkholderiales</taxon>
        <taxon>Sphaerotilaceae</taxon>
        <taxon>Caldimonas</taxon>
    </lineage>
</organism>
<dbReference type="KEGG" id="pbh:AAW51_5162"/>
<feature type="domain" description="Ice-binding protein C-terminal" evidence="2">
    <location>
        <begin position="516"/>
        <end position="539"/>
    </location>
</feature>
<keyword evidence="1" id="KW-0732">Signal</keyword>
<dbReference type="Proteomes" id="UP000035352">
    <property type="component" value="Chromosome"/>
</dbReference>
<feature type="chain" id="PRO_5002552207" description="Ice-binding protein C-terminal domain-containing protein" evidence="1">
    <location>
        <begin position="18"/>
        <end position="546"/>
    </location>
</feature>
<evidence type="ECO:0000256" key="1">
    <source>
        <dbReference type="SAM" id="SignalP"/>
    </source>
</evidence>
<feature type="signal peptide" evidence="1">
    <location>
        <begin position="1"/>
        <end position="17"/>
    </location>
</feature>
<keyword evidence="4" id="KW-1185">Reference proteome</keyword>
<gene>
    <name evidence="3" type="ORF">AAW51_5162</name>
</gene>
<dbReference type="EMBL" id="CP011371">
    <property type="protein sequence ID" value="AKJ31853.1"/>
    <property type="molecule type" value="Genomic_DNA"/>
</dbReference>
<evidence type="ECO:0000313" key="4">
    <source>
        <dbReference type="Proteomes" id="UP000035352"/>
    </source>
</evidence>
<sequence>MLALAVQAALFGGPVLAADTAWTGGAAQPYWDLAGNWSAGAPTGAATRALLGAADTTLRSGAYEAAQVTGTGTLNLTGGSLRLHAAGSTLGRLHLAGGAINGGGQLAVQTLDWAKGDLLGNTQLVVKGSTRISGEADHYLDYGASLTLQGDTHLDAGNRSVGLFGKLTLAQGAVFHDEATQRDRSLTTFAGFQFDGHYRKTGNATTRIGVGSMASFQNNGVFEVQQGKVHFDSMQTDAGWENNGLLKVHQGAAVTVQLQEPGSFVNRGQLQVDGQMALETWEKAFRSAGTVRVGKTGEFKVSSGYVEEPTWFDQGLHNDGKVVLTGIPQSDTRPFEPQGTFYLSGPGLTGTGTTVLQDAYVAAGDLRNDGTVKVVGASELHVNTFVQDSADAAFWLQGGSAEADRFSFLQGEVGAGDEGLVSGGALIGELVFGDATLAVDLAGGDADQLFVTGSVLLDGTLALNFLDTPTLGTFRLLEVDGSLSGSFATVLSNLDPSLYRYTLSYGTGSLDLTVAAVPEPETYALIGLGLVAVMGWSRRRAARRST</sequence>
<evidence type="ECO:0000313" key="3">
    <source>
        <dbReference type="EMBL" id="AKJ31853.1"/>
    </source>
</evidence>
<accession>A0A0G3BV23</accession>
<reference evidence="3 4" key="1">
    <citation type="submission" date="2015-05" db="EMBL/GenBank/DDBJ databases">
        <authorList>
            <person name="Tang B."/>
            <person name="Yu Y."/>
        </authorList>
    </citation>
    <scope>NUCLEOTIDE SEQUENCE [LARGE SCALE GENOMIC DNA]</scope>
    <source>
        <strain evidence="3 4">DSM 7029</strain>
    </source>
</reference>
<dbReference type="InterPro" id="IPR011050">
    <property type="entry name" value="Pectin_lyase_fold/virulence"/>
</dbReference>
<name>A0A0G3BV23_9BURK</name>
<evidence type="ECO:0000259" key="2">
    <source>
        <dbReference type="Pfam" id="PF07589"/>
    </source>
</evidence>
<dbReference type="Pfam" id="PF07589">
    <property type="entry name" value="PEP-CTERM"/>
    <property type="match status" value="1"/>
</dbReference>